<dbReference type="Proteomes" id="UP001497512">
    <property type="component" value="Chromosome 1"/>
</dbReference>
<accession>A0ABP0TBS9</accession>
<reference evidence="1 2" key="1">
    <citation type="submission" date="2024-02" db="EMBL/GenBank/DDBJ databases">
        <authorList>
            <consortium name="ELIXIR-Norway"/>
            <consortium name="Elixir Norway"/>
        </authorList>
    </citation>
    <scope>NUCLEOTIDE SEQUENCE [LARGE SCALE GENOMIC DNA]</scope>
</reference>
<protein>
    <submittedName>
        <fullName evidence="1">Uncharacterized protein</fullName>
    </submittedName>
</protein>
<organism evidence="1 2">
    <name type="scientific">Sphagnum troendelagicum</name>
    <dbReference type="NCBI Taxonomy" id="128251"/>
    <lineage>
        <taxon>Eukaryota</taxon>
        <taxon>Viridiplantae</taxon>
        <taxon>Streptophyta</taxon>
        <taxon>Embryophyta</taxon>
        <taxon>Bryophyta</taxon>
        <taxon>Sphagnophytina</taxon>
        <taxon>Sphagnopsida</taxon>
        <taxon>Sphagnales</taxon>
        <taxon>Sphagnaceae</taxon>
        <taxon>Sphagnum</taxon>
    </lineage>
</organism>
<gene>
    <name evidence="1" type="ORF">CSSPTR1EN2_LOCUS1549</name>
</gene>
<dbReference type="EMBL" id="OZ019893">
    <property type="protein sequence ID" value="CAK9191755.1"/>
    <property type="molecule type" value="Genomic_DNA"/>
</dbReference>
<proteinExistence type="predicted"/>
<evidence type="ECO:0000313" key="1">
    <source>
        <dbReference type="EMBL" id="CAK9191755.1"/>
    </source>
</evidence>
<name>A0ABP0TBS9_9BRYO</name>
<evidence type="ECO:0000313" key="2">
    <source>
        <dbReference type="Proteomes" id="UP001497512"/>
    </source>
</evidence>
<sequence>MTMGSSMCSSSRCNCQYHNSCNFAHVFSIGHKRGGKSVCACECGVLANDSPSLSSSTNVSGKSDPGSVQQQQQQYLTHSLCKCITTYHTMIHGILE</sequence>
<keyword evidence="2" id="KW-1185">Reference proteome</keyword>